<keyword evidence="2" id="KW-1185">Reference proteome</keyword>
<accession>K0SBR0</accession>
<evidence type="ECO:0000313" key="1">
    <source>
        <dbReference type="EMBL" id="EJK62725.1"/>
    </source>
</evidence>
<dbReference type="OrthoDB" id="47974at2759"/>
<sequence>SGLTKPKTALQLYVSAVETACTLNDAETVSRLSDEVIKHSSSEEDKLKCFYSIMTSLTMTGKHLEAREVAYSILSRMGENHPRELGDEQHKKDVARMVWRVSSITDDAIFAMKESNQASRDEFLLGVLSKLWYNLNLISPNYMADVNLRMLEITLENGICPMSPTAIVRFAASCLSLGKYKLAYRLSKLSLRIIERANANQHTSSIILWAGHCSIVSEPIQSVAETHMLGFRAGQQAGDVVRNFEPAPIVDWYEKEMCAQETNMRLTSTTSLTDKFLSGGSLERCRAEALECLKRLTQRKQSYMKDRFNAYALLVFEFIHGTDRSTENLPTWDRLLNSANDDFQLFLKACKYMRRIFLTKDFSNTPKDGLLDGMRTDQVKKGGAPAKTNKFRPMIIYGTFHETLFFLQLIDQSPMLKKRADEGMEFVRELSEISPVNFTNKYLLLEGVRLERIDPDQSETYYLKSIHSSRVQKTINDEALCSELAGKYFFRRGDMVKSKAFLLHAIQCYEQWGASAIVARMNSELMNMFGLEKVEPVSVDIFMKGFVDDKLPNKKRTSSNG</sequence>
<evidence type="ECO:0000313" key="2">
    <source>
        <dbReference type="Proteomes" id="UP000266841"/>
    </source>
</evidence>
<protein>
    <submittedName>
        <fullName evidence="1">Uncharacterized protein</fullName>
    </submittedName>
</protein>
<proteinExistence type="predicted"/>
<organism evidence="1 2">
    <name type="scientific">Thalassiosira oceanica</name>
    <name type="common">Marine diatom</name>
    <dbReference type="NCBI Taxonomy" id="159749"/>
    <lineage>
        <taxon>Eukaryota</taxon>
        <taxon>Sar</taxon>
        <taxon>Stramenopiles</taxon>
        <taxon>Ochrophyta</taxon>
        <taxon>Bacillariophyta</taxon>
        <taxon>Coscinodiscophyceae</taxon>
        <taxon>Thalassiosirophycidae</taxon>
        <taxon>Thalassiosirales</taxon>
        <taxon>Thalassiosiraceae</taxon>
        <taxon>Thalassiosira</taxon>
    </lineage>
</organism>
<dbReference type="AlphaFoldDB" id="K0SBR0"/>
<dbReference type="eggNOG" id="ENOG502RVPS">
    <property type="taxonomic scope" value="Eukaryota"/>
</dbReference>
<comment type="caution">
    <text evidence="1">The sequence shown here is derived from an EMBL/GenBank/DDBJ whole genome shotgun (WGS) entry which is preliminary data.</text>
</comment>
<name>K0SBR0_THAOC</name>
<reference evidence="1 2" key="1">
    <citation type="journal article" date="2012" name="Genome Biol.">
        <title>Genome and low-iron response of an oceanic diatom adapted to chronic iron limitation.</title>
        <authorList>
            <person name="Lommer M."/>
            <person name="Specht M."/>
            <person name="Roy A.S."/>
            <person name="Kraemer L."/>
            <person name="Andreson R."/>
            <person name="Gutowska M.A."/>
            <person name="Wolf J."/>
            <person name="Bergner S.V."/>
            <person name="Schilhabel M.B."/>
            <person name="Klostermeier U.C."/>
            <person name="Beiko R.G."/>
            <person name="Rosenstiel P."/>
            <person name="Hippler M."/>
            <person name="Laroche J."/>
        </authorList>
    </citation>
    <scope>NUCLEOTIDE SEQUENCE [LARGE SCALE GENOMIC DNA]</scope>
    <source>
        <strain evidence="1 2">CCMP1005</strain>
    </source>
</reference>
<dbReference type="InterPro" id="IPR053159">
    <property type="entry name" value="Hybrid_Histidine_Kinase"/>
</dbReference>
<dbReference type="EMBL" id="AGNL01018664">
    <property type="protein sequence ID" value="EJK62725.1"/>
    <property type="molecule type" value="Genomic_DNA"/>
</dbReference>
<dbReference type="PANTHER" id="PTHR43642">
    <property type="entry name" value="HYBRID SIGNAL TRANSDUCTION HISTIDINE KINASE G"/>
    <property type="match status" value="1"/>
</dbReference>
<dbReference type="Proteomes" id="UP000266841">
    <property type="component" value="Unassembled WGS sequence"/>
</dbReference>
<feature type="non-terminal residue" evidence="1">
    <location>
        <position position="1"/>
    </location>
</feature>
<dbReference type="PANTHER" id="PTHR43642:SF1">
    <property type="entry name" value="HYBRID SIGNAL TRANSDUCTION HISTIDINE KINASE G"/>
    <property type="match status" value="1"/>
</dbReference>
<gene>
    <name evidence="1" type="ORF">THAOC_16649</name>
</gene>